<evidence type="ECO:0000313" key="1">
    <source>
        <dbReference type="EMBL" id="OGM80147.1"/>
    </source>
</evidence>
<dbReference type="STRING" id="1802538.A2382_01750"/>
<name>A0A1F8CUZ8_9BACT</name>
<reference evidence="1 2" key="1">
    <citation type="journal article" date="2016" name="Nat. Commun.">
        <title>Thousands of microbial genomes shed light on interconnected biogeochemical processes in an aquifer system.</title>
        <authorList>
            <person name="Anantharaman K."/>
            <person name="Brown C.T."/>
            <person name="Hug L.A."/>
            <person name="Sharon I."/>
            <person name="Castelle C.J."/>
            <person name="Probst A.J."/>
            <person name="Thomas B.C."/>
            <person name="Singh A."/>
            <person name="Wilkins M.J."/>
            <person name="Karaoz U."/>
            <person name="Brodie E.L."/>
            <person name="Williams K.H."/>
            <person name="Hubbard S.S."/>
            <person name="Banfield J.F."/>
        </authorList>
    </citation>
    <scope>NUCLEOTIDE SEQUENCE [LARGE SCALE GENOMIC DNA]</scope>
</reference>
<evidence type="ECO:0000313" key="2">
    <source>
        <dbReference type="Proteomes" id="UP000178999"/>
    </source>
</evidence>
<organism evidence="1 2">
    <name type="scientific">Candidatus Woesebacteria bacterium RIFOXYB1_FULL_38_16</name>
    <dbReference type="NCBI Taxonomy" id="1802538"/>
    <lineage>
        <taxon>Bacteria</taxon>
        <taxon>Candidatus Woeseibacteriota</taxon>
    </lineage>
</organism>
<proteinExistence type="predicted"/>
<comment type="caution">
    <text evidence="1">The sequence shown here is derived from an EMBL/GenBank/DDBJ whole genome shotgun (WGS) entry which is preliminary data.</text>
</comment>
<dbReference type="EMBL" id="MGHY01000004">
    <property type="protein sequence ID" value="OGM80147.1"/>
    <property type="molecule type" value="Genomic_DNA"/>
</dbReference>
<dbReference type="AlphaFoldDB" id="A0A1F8CUZ8"/>
<gene>
    <name evidence="1" type="ORF">A2382_01750</name>
</gene>
<sequence length="372" mass="42011">MVSEIEQKYQVNNKDEIPEWIVNEAELINQALDRKLVTAKQATEGLTSEEEIAETMKSLLKKMVEITYFVEYPPENVDPKNRGGELKKLFSQPMLDDDGSNTTLADYLSSKHASVSLAMSTLDQNTADAIRILNEKKVPVIAWVVVEDIEGYWSNPGSLTQTAVKTQEIINWAAENNLDITTLGFDMEKPLPLMKAVTQGHIVEMAKELFRYKQRAKKEKQQFGDPKKRMQGLVESLKEKGFGVEEYMMPYAAIFGTMQVPSADRRAVMAYTSMFPSFLRKIGVRLLKGTKERAALGIVSGKDNETPGRDLTGGKLPHHLTHEELKRNLETALNQSIDIGNRQIRFKELYLFALNDARVALMMESALEKSFT</sequence>
<protein>
    <submittedName>
        <fullName evidence="1">Uncharacterized protein</fullName>
    </submittedName>
</protein>
<accession>A0A1F8CUZ8</accession>
<dbReference type="Proteomes" id="UP000178999">
    <property type="component" value="Unassembled WGS sequence"/>
</dbReference>